<evidence type="ECO:0000259" key="2">
    <source>
        <dbReference type="Pfam" id="PF09983"/>
    </source>
</evidence>
<feature type="region of interest" description="Disordered" evidence="1">
    <location>
        <begin position="24"/>
        <end position="65"/>
    </location>
</feature>
<reference evidence="4 5" key="1">
    <citation type="journal article" date="2023" name="Microorganisms">
        <title>Thiorhodovibrio frisius and Trv. litoralis spp. nov., Two Novel Members from a Clade of Fastidious Purple Sulfur Bacteria That Exhibit Unique Red-Shifted Light-Harvesting Capabilities.</title>
        <authorList>
            <person name="Methner A."/>
            <person name="Kuzyk S.B."/>
            <person name="Petersen J."/>
            <person name="Bauer S."/>
            <person name="Brinkmann H."/>
            <person name="Sichau K."/>
            <person name="Wanner G."/>
            <person name="Wolf J."/>
            <person name="Neumann-Schaal M."/>
            <person name="Henke P."/>
            <person name="Tank M."/>
            <person name="Sproer C."/>
            <person name="Bunk B."/>
            <person name="Overmann J."/>
        </authorList>
    </citation>
    <scope>NUCLEOTIDE SEQUENCE [LARGE SCALE GENOMIC DNA]</scope>
    <source>
        <strain evidence="4 5">DSM 6702</strain>
    </source>
</reference>
<dbReference type="InterPro" id="IPR024534">
    <property type="entry name" value="JetD_C"/>
</dbReference>
<dbReference type="EMBL" id="CP121472">
    <property type="protein sequence ID" value="WPL17848.1"/>
    <property type="molecule type" value="Genomic_DNA"/>
</dbReference>
<name>A0ABZ0SBZ4_9GAMM</name>
<feature type="domain" description="DUF3322" evidence="3">
    <location>
        <begin position="70"/>
        <end position="224"/>
    </location>
</feature>
<keyword evidence="5" id="KW-1185">Reference proteome</keyword>
<evidence type="ECO:0008006" key="6">
    <source>
        <dbReference type="Google" id="ProtNLM"/>
    </source>
</evidence>
<organism evidence="4 5">
    <name type="scientific">Thiorhodovibrio winogradskyi</name>
    <dbReference type="NCBI Taxonomy" id="77007"/>
    <lineage>
        <taxon>Bacteria</taxon>
        <taxon>Pseudomonadati</taxon>
        <taxon>Pseudomonadota</taxon>
        <taxon>Gammaproteobacteria</taxon>
        <taxon>Chromatiales</taxon>
        <taxon>Chromatiaceae</taxon>
        <taxon>Thiorhodovibrio</taxon>
    </lineage>
</organism>
<dbReference type="InterPro" id="IPR024537">
    <property type="entry name" value="DUF3322"/>
</dbReference>
<evidence type="ECO:0000256" key="1">
    <source>
        <dbReference type="SAM" id="MobiDB-lite"/>
    </source>
</evidence>
<dbReference type="Proteomes" id="UP001432180">
    <property type="component" value="Chromosome"/>
</dbReference>
<dbReference type="Pfam" id="PF09983">
    <property type="entry name" value="JetD_C"/>
    <property type="match status" value="1"/>
</dbReference>
<evidence type="ECO:0000313" key="5">
    <source>
        <dbReference type="Proteomes" id="UP001432180"/>
    </source>
</evidence>
<accession>A0ABZ0SBZ4</accession>
<feature type="domain" description="Wadjet protein JetD C-terminal" evidence="2">
    <location>
        <begin position="247"/>
        <end position="425"/>
    </location>
</feature>
<evidence type="ECO:0000259" key="3">
    <source>
        <dbReference type="Pfam" id="PF11795"/>
    </source>
</evidence>
<protein>
    <recommendedName>
        <fullName evidence="6">Wadjet protein JetD C-terminal domain-containing protein</fullName>
    </recommendedName>
</protein>
<dbReference type="Pfam" id="PF11795">
    <property type="entry name" value="DUF3322"/>
    <property type="match status" value="1"/>
</dbReference>
<proteinExistence type="predicted"/>
<dbReference type="PIRSF" id="PIRSF028408">
    <property type="entry name" value="UCP028408"/>
    <property type="match status" value="1"/>
</dbReference>
<dbReference type="RefSeq" id="WP_328983650.1">
    <property type="nucleotide sequence ID" value="NZ_CP121472.1"/>
</dbReference>
<dbReference type="InterPro" id="IPR014544">
    <property type="entry name" value="UCP028408"/>
</dbReference>
<gene>
    <name evidence="4" type="ORF">Thiowin_02890</name>
</gene>
<evidence type="ECO:0000313" key="4">
    <source>
        <dbReference type="EMBL" id="WPL17848.1"/>
    </source>
</evidence>
<sequence length="432" mass="48953">MSKAWTTPADLRARVRKRWDRGELLAPLAQPDPVDPADQAAMSAARTSPAEPDDQPSDHPYLDPQQRSVRFPWRLPLRGPSSSELSDRFEEVRAWIAALHAMPHLRVEVRELRHRVLGSNRIPVAAWIDSLEDALALIGTGAQARRFRALVAEIRPRQPGLLPWLARRPLRALELESEIPALLAILEWMQAHPRPGLYPRQVDLPGVHTKFIEGHRQVLSEWLDLTLPAAAIDTSARGAAGFARRYGLREKPPRIRLRLLDPSQALLPALEQADLTLDATSLARLAPAASRVFITENEINFLAFPPLADALVIFGSGYGFEQLHALDWLHQRQLWYWGDIDTHGFAILDQVRAHFPRTRSLLMDSDTLFAFEPLWGTETDQCTRDLPRLTQAEATLYNALRDNRIRPGLRLEQERIGFGWVMERLRALDGTE</sequence>